<gene>
    <name evidence="1" type="ORF">BDR25DRAFT_358416</name>
</gene>
<evidence type="ECO:0000313" key="1">
    <source>
        <dbReference type="EMBL" id="KAF2467725.1"/>
    </source>
</evidence>
<comment type="caution">
    <text evidence="1">The sequence shown here is derived from an EMBL/GenBank/DDBJ whole genome shotgun (WGS) entry which is preliminary data.</text>
</comment>
<dbReference type="EMBL" id="MU003519">
    <property type="protein sequence ID" value="KAF2467725.1"/>
    <property type="molecule type" value="Genomic_DNA"/>
</dbReference>
<sequence>MFLLYPRDRLAKQGCLSSLLGSSLFVCLSPSIVAKTCYDLPQPPAQFSNLDPATTSLLTLMTASRTKIFSLLASLD</sequence>
<keyword evidence="2" id="KW-1185">Reference proteome</keyword>
<name>A0ACB6QMG9_9PLEO</name>
<proteinExistence type="predicted"/>
<organism evidence="1 2">
    <name type="scientific">Lindgomyces ingoldianus</name>
    <dbReference type="NCBI Taxonomy" id="673940"/>
    <lineage>
        <taxon>Eukaryota</taxon>
        <taxon>Fungi</taxon>
        <taxon>Dikarya</taxon>
        <taxon>Ascomycota</taxon>
        <taxon>Pezizomycotina</taxon>
        <taxon>Dothideomycetes</taxon>
        <taxon>Pleosporomycetidae</taxon>
        <taxon>Pleosporales</taxon>
        <taxon>Lindgomycetaceae</taxon>
        <taxon>Lindgomyces</taxon>
    </lineage>
</organism>
<evidence type="ECO:0000313" key="2">
    <source>
        <dbReference type="Proteomes" id="UP000799755"/>
    </source>
</evidence>
<protein>
    <submittedName>
        <fullName evidence="1">Uncharacterized protein</fullName>
    </submittedName>
</protein>
<dbReference type="Proteomes" id="UP000799755">
    <property type="component" value="Unassembled WGS sequence"/>
</dbReference>
<accession>A0ACB6QMG9</accession>
<reference evidence="1" key="1">
    <citation type="journal article" date="2020" name="Stud. Mycol.">
        <title>101 Dothideomycetes genomes: a test case for predicting lifestyles and emergence of pathogens.</title>
        <authorList>
            <person name="Haridas S."/>
            <person name="Albert R."/>
            <person name="Binder M."/>
            <person name="Bloem J."/>
            <person name="Labutti K."/>
            <person name="Salamov A."/>
            <person name="Andreopoulos B."/>
            <person name="Baker S."/>
            <person name="Barry K."/>
            <person name="Bills G."/>
            <person name="Bluhm B."/>
            <person name="Cannon C."/>
            <person name="Castanera R."/>
            <person name="Culley D."/>
            <person name="Daum C."/>
            <person name="Ezra D."/>
            <person name="Gonzalez J."/>
            <person name="Henrissat B."/>
            <person name="Kuo A."/>
            <person name="Liang C."/>
            <person name="Lipzen A."/>
            <person name="Lutzoni F."/>
            <person name="Magnuson J."/>
            <person name="Mondo S."/>
            <person name="Nolan M."/>
            <person name="Ohm R."/>
            <person name="Pangilinan J."/>
            <person name="Park H.-J."/>
            <person name="Ramirez L."/>
            <person name="Alfaro M."/>
            <person name="Sun H."/>
            <person name="Tritt A."/>
            <person name="Yoshinaga Y."/>
            <person name="Zwiers L.-H."/>
            <person name="Turgeon B."/>
            <person name="Goodwin S."/>
            <person name="Spatafora J."/>
            <person name="Crous P."/>
            <person name="Grigoriev I."/>
        </authorList>
    </citation>
    <scope>NUCLEOTIDE SEQUENCE</scope>
    <source>
        <strain evidence="1">ATCC 200398</strain>
    </source>
</reference>